<dbReference type="Proteomes" id="UP001054945">
    <property type="component" value="Unassembled WGS sequence"/>
</dbReference>
<keyword evidence="2" id="KW-1185">Reference proteome</keyword>
<accession>A0AAV4VUY5</accession>
<organism evidence="1 2">
    <name type="scientific">Caerostris extrusa</name>
    <name type="common">Bark spider</name>
    <name type="synonym">Caerostris bankana</name>
    <dbReference type="NCBI Taxonomy" id="172846"/>
    <lineage>
        <taxon>Eukaryota</taxon>
        <taxon>Metazoa</taxon>
        <taxon>Ecdysozoa</taxon>
        <taxon>Arthropoda</taxon>
        <taxon>Chelicerata</taxon>
        <taxon>Arachnida</taxon>
        <taxon>Araneae</taxon>
        <taxon>Araneomorphae</taxon>
        <taxon>Entelegynae</taxon>
        <taxon>Araneoidea</taxon>
        <taxon>Araneidae</taxon>
        <taxon>Caerostris</taxon>
    </lineage>
</organism>
<comment type="caution">
    <text evidence="1">The sequence shown here is derived from an EMBL/GenBank/DDBJ whole genome shotgun (WGS) entry which is preliminary data.</text>
</comment>
<name>A0AAV4VUY5_CAEEX</name>
<evidence type="ECO:0000313" key="2">
    <source>
        <dbReference type="Proteomes" id="UP001054945"/>
    </source>
</evidence>
<dbReference type="AlphaFoldDB" id="A0AAV4VUY5"/>
<gene>
    <name evidence="1" type="ORF">CEXT_438291</name>
</gene>
<protein>
    <submittedName>
        <fullName evidence="1">Uncharacterized protein</fullName>
    </submittedName>
</protein>
<evidence type="ECO:0000313" key="1">
    <source>
        <dbReference type="EMBL" id="GIY73414.1"/>
    </source>
</evidence>
<reference evidence="1 2" key="1">
    <citation type="submission" date="2021-06" db="EMBL/GenBank/DDBJ databases">
        <title>Caerostris extrusa draft genome.</title>
        <authorList>
            <person name="Kono N."/>
            <person name="Arakawa K."/>
        </authorList>
    </citation>
    <scope>NUCLEOTIDE SEQUENCE [LARGE SCALE GENOMIC DNA]</scope>
</reference>
<sequence>MMKNVFLSQCPSSLESVVTRNGVKLLVGEETWQQISVPLNKVLTWAKLRNYTERSHPVYDLSDKGKGIHHLNG</sequence>
<proteinExistence type="predicted"/>
<dbReference type="EMBL" id="BPLR01015079">
    <property type="protein sequence ID" value="GIY73414.1"/>
    <property type="molecule type" value="Genomic_DNA"/>
</dbReference>